<dbReference type="SFLD" id="SFLDS00003">
    <property type="entry name" value="Haloacid_Dehalogenase"/>
    <property type="match status" value="1"/>
</dbReference>
<dbReference type="Gene3D" id="1.10.150.240">
    <property type="entry name" value="Putative phosphatase, domain 2"/>
    <property type="match status" value="1"/>
</dbReference>
<proteinExistence type="predicted"/>
<dbReference type="Pfam" id="PF04321">
    <property type="entry name" value="RmlD_sub_bind"/>
    <property type="match status" value="1"/>
</dbReference>
<dbReference type="AlphaFoldDB" id="A0A6C0KPI8"/>
<sequence length="499" mass="58483">MLLITGISGLLGRTLANVCDKENIPYIGTHVSREHKHSYCINYLNEKELYDFLNVHAITTCVHCIVERQVDVCESDWNKTKTINVDIVDHLARACKKLNIHLIHISTDYVFDGKCAPYYPGTEVNPLQNYGMSKLLSEKRVVSHLSNYTILRVPVLYSDDVENLSESAVTIIGKKVLNQVEATKEDDYSVRRPVFIPDLCAFILSFVHRPQYGVFHFYHPTHKTTKYQMAQQIGTFLNMPTLHIEPVRSYENVAHRPYDTQLLDNQYNIHDFHHTSLEDGIASCFQKWKFPKVTETTDPQRFFILMDLDGTLVDTDPLHHQAYQHALHPAPFTWRDFEQVIHYSNMEQFLKTLPVTYDEIKKKKKQWMLEQTSLRFIEGADVFLQHLLQFDFNVVIVTNTSREIVEHYQKHLPLLQKVKNWITREDYDIPKPHSECYERAVQQYYKGETYKIGFENTLTGYRSIKESVDRVYFITNKDSVAYDTIKKEDIYLLPNYHSL</sequence>
<dbReference type="GO" id="GO:0006556">
    <property type="term" value="P:S-adenosylmethionine biosynthetic process"/>
    <property type="evidence" value="ECO:0007669"/>
    <property type="project" value="TreeGrafter"/>
</dbReference>
<dbReference type="InterPro" id="IPR023198">
    <property type="entry name" value="PGP-like_dom2"/>
</dbReference>
<organism evidence="2">
    <name type="scientific">viral metagenome</name>
    <dbReference type="NCBI Taxonomy" id="1070528"/>
    <lineage>
        <taxon>unclassified sequences</taxon>
        <taxon>metagenomes</taxon>
        <taxon>organismal metagenomes</taxon>
    </lineage>
</organism>
<dbReference type="EMBL" id="MN740936">
    <property type="protein sequence ID" value="QHU18620.1"/>
    <property type="molecule type" value="Genomic_DNA"/>
</dbReference>
<dbReference type="GO" id="GO:0048270">
    <property type="term" value="F:methionine adenosyltransferase regulator activity"/>
    <property type="evidence" value="ECO:0007669"/>
    <property type="project" value="TreeGrafter"/>
</dbReference>
<accession>A0A6C0KPI8</accession>
<dbReference type="InterPro" id="IPR036291">
    <property type="entry name" value="NAD(P)-bd_dom_sf"/>
</dbReference>
<dbReference type="InterPro" id="IPR005913">
    <property type="entry name" value="dTDP_dehydrorham_reduct"/>
</dbReference>
<dbReference type="Pfam" id="PF13419">
    <property type="entry name" value="HAD_2"/>
    <property type="match status" value="1"/>
</dbReference>
<name>A0A6C0KPI8_9ZZZZ</name>
<dbReference type="SUPFAM" id="SSF51735">
    <property type="entry name" value="NAD(P)-binding Rossmann-fold domains"/>
    <property type="match status" value="1"/>
</dbReference>
<evidence type="ECO:0000259" key="1">
    <source>
        <dbReference type="Pfam" id="PF04321"/>
    </source>
</evidence>
<feature type="domain" description="RmlD-like substrate binding" evidence="1">
    <location>
        <begin position="2"/>
        <end position="287"/>
    </location>
</feature>
<dbReference type="SFLD" id="SFLDG01129">
    <property type="entry name" value="C1.5:_HAD__Beta-PGM__Phosphata"/>
    <property type="match status" value="1"/>
</dbReference>
<evidence type="ECO:0000313" key="2">
    <source>
        <dbReference type="EMBL" id="QHU18620.1"/>
    </source>
</evidence>
<dbReference type="InterPro" id="IPR036412">
    <property type="entry name" value="HAD-like_sf"/>
</dbReference>
<dbReference type="GO" id="GO:0048269">
    <property type="term" value="C:methionine adenosyltransferase complex"/>
    <property type="evidence" value="ECO:0007669"/>
    <property type="project" value="TreeGrafter"/>
</dbReference>
<dbReference type="InterPro" id="IPR041492">
    <property type="entry name" value="HAD_2"/>
</dbReference>
<dbReference type="CDD" id="cd05254">
    <property type="entry name" value="dTDP_HR_like_SDR_e"/>
    <property type="match status" value="1"/>
</dbReference>
<dbReference type="InterPro" id="IPR023214">
    <property type="entry name" value="HAD_sf"/>
</dbReference>
<dbReference type="PANTHER" id="PTHR10491:SF4">
    <property type="entry name" value="METHIONINE ADENOSYLTRANSFERASE 2 SUBUNIT BETA"/>
    <property type="match status" value="1"/>
</dbReference>
<reference evidence="2" key="1">
    <citation type="journal article" date="2020" name="Nature">
        <title>Giant virus diversity and host interactions through global metagenomics.</title>
        <authorList>
            <person name="Schulz F."/>
            <person name="Roux S."/>
            <person name="Paez-Espino D."/>
            <person name="Jungbluth S."/>
            <person name="Walsh D.A."/>
            <person name="Denef V.J."/>
            <person name="McMahon K.D."/>
            <person name="Konstantinidis K.T."/>
            <person name="Eloe-Fadrosh E.A."/>
            <person name="Kyrpides N.C."/>
            <person name="Woyke T."/>
        </authorList>
    </citation>
    <scope>NUCLEOTIDE SEQUENCE</scope>
    <source>
        <strain evidence="2">GVMAG-S-3300013006-158</strain>
    </source>
</reference>
<protein>
    <recommendedName>
        <fullName evidence="1">RmlD-like substrate binding domain-containing protein</fullName>
    </recommendedName>
</protein>
<dbReference type="InterPro" id="IPR029903">
    <property type="entry name" value="RmlD-like-bd"/>
</dbReference>
<dbReference type="PANTHER" id="PTHR10491">
    <property type="entry name" value="DTDP-4-DEHYDRORHAMNOSE REDUCTASE"/>
    <property type="match status" value="1"/>
</dbReference>
<dbReference type="Gene3D" id="3.40.50.1000">
    <property type="entry name" value="HAD superfamily/HAD-like"/>
    <property type="match status" value="1"/>
</dbReference>
<dbReference type="SUPFAM" id="SSF56784">
    <property type="entry name" value="HAD-like"/>
    <property type="match status" value="1"/>
</dbReference>
<dbReference type="Gene3D" id="3.40.50.720">
    <property type="entry name" value="NAD(P)-binding Rossmann-like Domain"/>
    <property type="match status" value="1"/>
</dbReference>